<proteinExistence type="inferred from homology"/>
<reference evidence="23 24" key="1">
    <citation type="journal article" date="2018" name="New Phytol.">
        <title>Phylogenomics of Endogonaceae and evolution of mycorrhizas within Mucoromycota.</title>
        <authorList>
            <person name="Chang Y."/>
            <person name="Desiro A."/>
            <person name="Na H."/>
            <person name="Sandor L."/>
            <person name="Lipzen A."/>
            <person name="Clum A."/>
            <person name="Barry K."/>
            <person name="Grigoriev I.V."/>
            <person name="Martin F.M."/>
            <person name="Stajich J.E."/>
            <person name="Smith M.E."/>
            <person name="Bonito G."/>
            <person name="Spatafora J.W."/>
        </authorList>
    </citation>
    <scope>NUCLEOTIDE SEQUENCE [LARGE SCALE GENOMIC DNA]</scope>
    <source>
        <strain evidence="23 24">AD002</strain>
    </source>
</reference>
<comment type="catalytic activity">
    <reaction evidence="16">
        <text>4,4-dimethyl-5alpha-cholesta-8,24-dien-3beta-ol + NADP(+) = 4,4-dimethyl-5alpha-cholesta-8,14,24-trien-3beta-ol + NADPH + H(+)</text>
        <dbReference type="Rhea" id="RHEA:18561"/>
        <dbReference type="ChEBI" id="CHEBI:15378"/>
        <dbReference type="ChEBI" id="CHEBI:17813"/>
        <dbReference type="ChEBI" id="CHEBI:18364"/>
        <dbReference type="ChEBI" id="CHEBI:57783"/>
        <dbReference type="ChEBI" id="CHEBI:58349"/>
        <dbReference type="EC" id="1.3.1.70"/>
    </reaction>
    <physiologicalReaction direction="right-to-left" evidence="16">
        <dbReference type="Rhea" id="RHEA:18563"/>
    </physiologicalReaction>
</comment>
<keyword evidence="15" id="KW-0753">Steroid metabolism</keyword>
<evidence type="ECO:0000256" key="10">
    <source>
        <dbReference type="ARBA" id="ARBA00023002"/>
    </source>
</evidence>
<feature type="transmembrane region" description="Helical" evidence="22">
    <location>
        <begin position="697"/>
        <end position="726"/>
    </location>
</feature>
<dbReference type="EC" id="1.3.1.70" evidence="4"/>
<dbReference type="Pfam" id="PF01222">
    <property type="entry name" value="ERG4_ERG24"/>
    <property type="match status" value="1"/>
</dbReference>
<evidence type="ECO:0000256" key="11">
    <source>
        <dbReference type="ARBA" id="ARBA00023011"/>
    </source>
</evidence>
<gene>
    <name evidence="23" type="ORF">BC938DRAFT_476689</name>
</gene>
<keyword evidence="9 22" id="KW-1133">Transmembrane helix</keyword>
<evidence type="ECO:0000256" key="9">
    <source>
        <dbReference type="ARBA" id="ARBA00022989"/>
    </source>
</evidence>
<keyword evidence="6 22" id="KW-0812">Transmembrane</keyword>
<feature type="transmembrane region" description="Helical" evidence="22">
    <location>
        <begin position="301"/>
        <end position="319"/>
    </location>
</feature>
<evidence type="ECO:0000256" key="14">
    <source>
        <dbReference type="ARBA" id="ARBA00023166"/>
    </source>
</evidence>
<keyword evidence="11" id="KW-0756">Sterol biosynthesis</keyword>
<keyword evidence="14" id="KW-1207">Sterol metabolism</keyword>
<dbReference type="PANTHER" id="PTHR21257:SF52">
    <property type="entry name" value="DELTA(14)-STEROL REDUCTASE TM7SF2"/>
    <property type="match status" value="1"/>
</dbReference>
<dbReference type="InterPro" id="IPR038377">
    <property type="entry name" value="Na/Glc_symporter_sf"/>
</dbReference>
<evidence type="ECO:0000313" key="23">
    <source>
        <dbReference type="EMBL" id="RUS31945.1"/>
    </source>
</evidence>
<evidence type="ECO:0000256" key="8">
    <source>
        <dbReference type="ARBA" id="ARBA00022955"/>
    </source>
</evidence>
<feature type="transmembrane region" description="Helical" evidence="22">
    <location>
        <begin position="47"/>
        <end position="70"/>
    </location>
</feature>
<feature type="transmembrane region" description="Helical" evidence="22">
    <location>
        <begin position="404"/>
        <end position="430"/>
    </location>
</feature>
<keyword evidence="7" id="KW-0521">NADP</keyword>
<dbReference type="GO" id="GO:0005789">
    <property type="term" value="C:endoplasmic reticulum membrane"/>
    <property type="evidence" value="ECO:0007669"/>
    <property type="project" value="TreeGrafter"/>
</dbReference>
<feature type="transmembrane region" description="Helical" evidence="22">
    <location>
        <begin position="108"/>
        <end position="125"/>
    </location>
</feature>
<dbReference type="PROSITE" id="PS01017">
    <property type="entry name" value="STEROL_REDUCT_1"/>
    <property type="match status" value="1"/>
</dbReference>
<feature type="transmembrane region" description="Helical" evidence="22">
    <location>
        <begin position="847"/>
        <end position="868"/>
    </location>
</feature>
<comment type="similarity">
    <text evidence="3">Belongs to the sodium:solute symporter (SSF) (TC 2.A.21) family.</text>
</comment>
<evidence type="ECO:0000256" key="5">
    <source>
        <dbReference type="ARBA" id="ARBA00022516"/>
    </source>
</evidence>
<name>A0A433QQ86_9FUNG</name>
<feature type="transmembrane region" description="Helical" evidence="22">
    <location>
        <begin position="525"/>
        <end position="544"/>
    </location>
</feature>
<dbReference type="Proteomes" id="UP000274822">
    <property type="component" value="Unassembled WGS sequence"/>
</dbReference>
<evidence type="ECO:0000256" key="12">
    <source>
        <dbReference type="ARBA" id="ARBA00023098"/>
    </source>
</evidence>
<comment type="subcellular location">
    <subcellularLocation>
        <location evidence="1">Membrane</location>
        <topology evidence="1">Multi-pass membrane protein</topology>
    </subcellularLocation>
</comment>
<sequence>MPPKKRQTATNPVPSPSPSPNTAEVEASPSGVINYEKLNPKTEHFEFLGPPGAAAMITFLPLLVWFLAFFCNEDGCPPKSIWSIGVEDLSRWFSLKFFLANMYDPTAYAAYLGFVLFLAGLYIVLPGEEIEGTLLRNGKRLKYKVNAFASLHLLIAMGFLNIRSSGFGPFLFIYDHWVGIVTAANIFSFIVSFYVYGSSFLPGKLLALGGNTGIWIYDFMIGRELNPRIGKFDIKYFIELRPGLIGWVTSNSAMAIKQYVSLGRVTNSMMLVNVFQAWYVIDSLYNEAAVLTTMDITTDGFGFMLAFGNLSWLPMVYSLQARYLAAFPRDLNYAELVGVIALQLTGYYIFRSSNGQKNKFRTDPEGDDVKHLEYIETTAGTRLLTSGWWGISRHINYLGDWLMSIAWCLPCGYATPIPYFYMIYFAILLLHRERRDDDKCRKKYGKDWDRYCEIVKWRIIPDMGVWILFSLPEIATITGLQGVIVYTFACVVPIPIFAWLGPMIRRKSPKGFTLTAYMLKRFNRVLHAFISIMSVIYMACYMVSELSALGQTLNLLTGLDPLAPIIVVSLLTSIYTAYGGFRASLLTDTVQGWCLLFIVIISAIAIVTNIRIGPDQISAQPWILQGSKKGWEQLYILPGFWQRAFASKTDKDLRQSAIIGSTMLFPVLFFIGFTGIIAAWAGIWPGPDPAAPVPGSLSFFSIIAILPDWLVGVVVVLTAALVCSSIDTLQSALVSTLSNDVFNNQLPLHFIRVIGVVINAPIIYMAARQLDIFQVFLIGDLLACVAITPAMLGLYDGFYFLNAYDALIGAIFGLFSVFAFGSGYYNDAQKGINLILLPGGLYVEDESVLGAFIAAPFGAAIATFLSFGSRQACIFLYCKVRGQEYEFPPKPEIDATLYAGDEFHTEDERQQTEADIHKAFDQKKIKKDEEEVDL</sequence>
<evidence type="ECO:0000256" key="3">
    <source>
        <dbReference type="ARBA" id="ARBA00006434"/>
    </source>
</evidence>
<evidence type="ECO:0000256" key="7">
    <source>
        <dbReference type="ARBA" id="ARBA00022857"/>
    </source>
</evidence>
<evidence type="ECO:0000256" key="19">
    <source>
        <dbReference type="ARBA" id="ARBA00077841"/>
    </source>
</evidence>
<dbReference type="InterPro" id="IPR018083">
    <property type="entry name" value="Sterol_reductase_CS"/>
</dbReference>
<dbReference type="InterPro" id="IPR001734">
    <property type="entry name" value="Na/solute_symporter"/>
</dbReference>
<feature type="transmembrane region" description="Helical" evidence="22">
    <location>
        <begin position="663"/>
        <end position="685"/>
    </location>
</feature>
<feature type="region of interest" description="Disordered" evidence="21">
    <location>
        <begin position="1"/>
        <end position="26"/>
    </location>
</feature>
<feature type="transmembrane region" description="Helical" evidence="22">
    <location>
        <begin position="331"/>
        <end position="350"/>
    </location>
</feature>
<accession>A0A433QQ86</accession>
<dbReference type="Gene3D" id="1.20.1730.10">
    <property type="entry name" value="Sodium/glucose cotransporter"/>
    <property type="match status" value="1"/>
</dbReference>
<feature type="transmembrane region" description="Helical" evidence="22">
    <location>
        <begin position="564"/>
        <end position="581"/>
    </location>
</feature>
<dbReference type="EMBL" id="RBNJ01002466">
    <property type="protein sequence ID" value="RUS31945.1"/>
    <property type="molecule type" value="Genomic_DNA"/>
</dbReference>
<dbReference type="PROSITE" id="PS50283">
    <property type="entry name" value="NA_SOLUT_SYMP_3"/>
    <property type="match status" value="1"/>
</dbReference>
<feature type="transmembrane region" description="Helical" evidence="22">
    <location>
        <begin position="483"/>
        <end position="504"/>
    </location>
</feature>
<feature type="transmembrane region" description="Helical" evidence="22">
    <location>
        <begin position="145"/>
        <end position="164"/>
    </location>
</feature>
<feature type="transmembrane region" description="Helical" evidence="22">
    <location>
        <begin position="746"/>
        <end position="766"/>
    </location>
</feature>
<evidence type="ECO:0000256" key="1">
    <source>
        <dbReference type="ARBA" id="ARBA00004141"/>
    </source>
</evidence>
<keyword evidence="8" id="KW-0752">Steroid biosynthesis</keyword>
<dbReference type="PANTHER" id="PTHR21257">
    <property type="entry name" value="DELTA(14)-STEROL REDUCTASE"/>
    <property type="match status" value="1"/>
</dbReference>
<dbReference type="GO" id="GO:0050613">
    <property type="term" value="F:Delta14-sterol reductase activity"/>
    <property type="evidence" value="ECO:0007669"/>
    <property type="project" value="UniProtKB-EC"/>
</dbReference>
<feature type="transmembrane region" description="Helical" evidence="22">
    <location>
        <begin position="593"/>
        <end position="612"/>
    </location>
</feature>
<evidence type="ECO:0000256" key="17">
    <source>
        <dbReference type="ARBA" id="ARBA00060638"/>
    </source>
</evidence>
<comment type="pathway">
    <text evidence="17">Steroid biosynthesis; zymosterol biosynthesis; zymosterol from lanosterol: step 2/6.</text>
</comment>
<evidence type="ECO:0000256" key="13">
    <source>
        <dbReference type="ARBA" id="ARBA00023136"/>
    </source>
</evidence>
<feature type="transmembrane region" description="Helical" evidence="22">
    <location>
        <begin position="176"/>
        <end position="196"/>
    </location>
</feature>
<evidence type="ECO:0000256" key="21">
    <source>
        <dbReference type="SAM" id="MobiDB-lite"/>
    </source>
</evidence>
<dbReference type="GO" id="GO:0006696">
    <property type="term" value="P:ergosterol biosynthetic process"/>
    <property type="evidence" value="ECO:0007669"/>
    <property type="project" value="TreeGrafter"/>
</dbReference>
<dbReference type="FunFam" id="1.20.120.1630:FF:000009">
    <property type="entry name" value="C-14 sterol reductase"/>
    <property type="match status" value="1"/>
</dbReference>
<keyword evidence="24" id="KW-1185">Reference proteome</keyword>
<feature type="transmembrane region" description="Helical" evidence="22">
    <location>
        <begin position="262"/>
        <end position="281"/>
    </location>
</feature>
<evidence type="ECO:0000256" key="2">
    <source>
        <dbReference type="ARBA" id="ARBA00005402"/>
    </source>
</evidence>
<evidence type="ECO:0000256" key="16">
    <source>
        <dbReference type="ARBA" id="ARBA00052254"/>
    </source>
</evidence>
<feature type="transmembrane region" description="Helical" evidence="22">
    <location>
        <begin position="807"/>
        <end position="826"/>
    </location>
</feature>
<keyword evidence="13 22" id="KW-0472">Membrane</keyword>
<dbReference type="Gene3D" id="1.20.120.1630">
    <property type="match status" value="1"/>
</dbReference>
<keyword evidence="10" id="KW-0560">Oxidoreductase</keyword>
<evidence type="ECO:0000256" key="22">
    <source>
        <dbReference type="SAM" id="Phobius"/>
    </source>
</evidence>
<dbReference type="AlphaFoldDB" id="A0A433QQ86"/>
<keyword evidence="12" id="KW-0443">Lipid metabolism</keyword>
<protein>
    <recommendedName>
        <fullName evidence="18">Delta(14)-sterol reductase ERG24</fullName>
        <ecNumber evidence="4">1.3.1.70</ecNumber>
    </recommendedName>
    <alternativeName>
        <fullName evidence="20">C-14 sterol reductase ERG24</fullName>
    </alternativeName>
    <alternativeName>
        <fullName evidence="19">Sterol C14-reductase ERG24</fullName>
    </alternativeName>
</protein>
<evidence type="ECO:0000313" key="24">
    <source>
        <dbReference type="Proteomes" id="UP000274822"/>
    </source>
</evidence>
<keyword evidence="5" id="KW-0444">Lipid biosynthesis</keyword>
<evidence type="ECO:0000256" key="4">
    <source>
        <dbReference type="ARBA" id="ARBA00012413"/>
    </source>
</evidence>
<feature type="transmembrane region" description="Helical" evidence="22">
    <location>
        <begin position="773"/>
        <end position="795"/>
    </location>
</feature>
<evidence type="ECO:0000256" key="15">
    <source>
        <dbReference type="ARBA" id="ARBA00023221"/>
    </source>
</evidence>
<dbReference type="GO" id="GO:0022857">
    <property type="term" value="F:transmembrane transporter activity"/>
    <property type="evidence" value="ECO:0007669"/>
    <property type="project" value="InterPro"/>
</dbReference>
<organism evidence="23 24">
    <name type="scientific">Jimgerdemannia flammicorona</name>
    <dbReference type="NCBI Taxonomy" id="994334"/>
    <lineage>
        <taxon>Eukaryota</taxon>
        <taxon>Fungi</taxon>
        <taxon>Fungi incertae sedis</taxon>
        <taxon>Mucoromycota</taxon>
        <taxon>Mucoromycotina</taxon>
        <taxon>Endogonomycetes</taxon>
        <taxon>Endogonales</taxon>
        <taxon>Endogonaceae</taxon>
        <taxon>Jimgerdemannia</taxon>
    </lineage>
</organism>
<evidence type="ECO:0000256" key="6">
    <source>
        <dbReference type="ARBA" id="ARBA00022692"/>
    </source>
</evidence>
<dbReference type="PROSITE" id="PS01018">
    <property type="entry name" value="STEROL_REDUCT_2"/>
    <property type="match status" value="1"/>
</dbReference>
<comment type="similarity">
    <text evidence="2">Belongs to the ERG4/ERG24 family.</text>
</comment>
<evidence type="ECO:0000256" key="20">
    <source>
        <dbReference type="ARBA" id="ARBA00083315"/>
    </source>
</evidence>
<evidence type="ECO:0000256" key="18">
    <source>
        <dbReference type="ARBA" id="ARBA00074394"/>
    </source>
</evidence>
<comment type="caution">
    <text evidence="23">The sequence shown here is derived from an EMBL/GenBank/DDBJ whole genome shotgun (WGS) entry which is preliminary data.</text>
</comment>
<dbReference type="InterPro" id="IPR001171">
    <property type="entry name" value="ERG24_DHCR-like"/>
</dbReference>